<proteinExistence type="predicted"/>
<keyword evidence="2" id="KW-1185">Reference proteome</keyword>
<comment type="caution">
    <text evidence="1">The sequence shown here is derived from an EMBL/GenBank/DDBJ whole genome shotgun (WGS) entry which is preliminary data.</text>
</comment>
<evidence type="ECO:0000313" key="1">
    <source>
        <dbReference type="EMBL" id="KAI9385501.1"/>
    </source>
</evidence>
<dbReference type="Proteomes" id="UP000006729">
    <property type="component" value="Chromosome 11"/>
</dbReference>
<sequence length="135" mass="14923">MAERGMTGRGSEMAGLRGEKKNRGRGGLLFSGSLLAKGREGLWLFFFVRESKTCPAEGRRNRKSKPPSARGLSSFGSPREEGWPAALVFSKGGFLPFSFPRPRGERGRPLGFKGWPCREDESLGFLPFGWLQGEK</sequence>
<gene>
    <name evidence="1" type="ORF">POPTR_011G073291v4</name>
</gene>
<dbReference type="EMBL" id="CM009300">
    <property type="protein sequence ID" value="KAI9385501.1"/>
    <property type="molecule type" value="Genomic_DNA"/>
</dbReference>
<organism evidence="1 2">
    <name type="scientific">Populus trichocarpa</name>
    <name type="common">Western balsam poplar</name>
    <name type="synonym">Populus balsamifera subsp. trichocarpa</name>
    <dbReference type="NCBI Taxonomy" id="3694"/>
    <lineage>
        <taxon>Eukaryota</taxon>
        <taxon>Viridiplantae</taxon>
        <taxon>Streptophyta</taxon>
        <taxon>Embryophyta</taxon>
        <taxon>Tracheophyta</taxon>
        <taxon>Spermatophyta</taxon>
        <taxon>Magnoliopsida</taxon>
        <taxon>eudicotyledons</taxon>
        <taxon>Gunneridae</taxon>
        <taxon>Pentapetalae</taxon>
        <taxon>rosids</taxon>
        <taxon>fabids</taxon>
        <taxon>Malpighiales</taxon>
        <taxon>Salicaceae</taxon>
        <taxon>Saliceae</taxon>
        <taxon>Populus</taxon>
    </lineage>
</organism>
<name>A0ACC0S7I4_POPTR</name>
<reference evidence="1 2" key="1">
    <citation type="journal article" date="2006" name="Science">
        <title>The genome of black cottonwood, Populus trichocarpa (Torr. &amp; Gray).</title>
        <authorList>
            <person name="Tuskan G.A."/>
            <person name="Difazio S."/>
            <person name="Jansson S."/>
            <person name="Bohlmann J."/>
            <person name="Grigoriev I."/>
            <person name="Hellsten U."/>
            <person name="Putnam N."/>
            <person name="Ralph S."/>
            <person name="Rombauts S."/>
            <person name="Salamov A."/>
            <person name="Schein J."/>
            <person name="Sterck L."/>
            <person name="Aerts A."/>
            <person name="Bhalerao R.R."/>
            <person name="Bhalerao R.P."/>
            <person name="Blaudez D."/>
            <person name="Boerjan W."/>
            <person name="Brun A."/>
            <person name="Brunner A."/>
            <person name="Busov V."/>
            <person name="Campbell M."/>
            <person name="Carlson J."/>
            <person name="Chalot M."/>
            <person name="Chapman J."/>
            <person name="Chen G.L."/>
            <person name="Cooper D."/>
            <person name="Coutinho P.M."/>
            <person name="Couturier J."/>
            <person name="Covert S."/>
            <person name="Cronk Q."/>
            <person name="Cunningham R."/>
            <person name="Davis J."/>
            <person name="Degroeve S."/>
            <person name="Dejardin A."/>
            <person name="Depamphilis C."/>
            <person name="Detter J."/>
            <person name="Dirks B."/>
            <person name="Dubchak I."/>
            <person name="Duplessis S."/>
            <person name="Ehlting J."/>
            <person name="Ellis B."/>
            <person name="Gendler K."/>
            <person name="Goodstein D."/>
            <person name="Gribskov M."/>
            <person name="Grimwood J."/>
            <person name="Groover A."/>
            <person name="Gunter L."/>
            <person name="Hamberger B."/>
            <person name="Heinze B."/>
            <person name="Helariutta Y."/>
            <person name="Henrissat B."/>
            <person name="Holligan D."/>
            <person name="Holt R."/>
            <person name="Huang W."/>
            <person name="Islam-Faridi N."/>
            <person name="Jones S."/>
            <person name="Jones-Rhoades M."/>
            <person name="Jorgensen R."/>
            <person name="Joshi C."/>
            <person name="Kangasjarvi J."/>
            <person name="Karlsson J."/>
            <person name="Kelleher C."/>
            <person name="Kirkpatrick R."/>
            <person name="Kirst M."/>
            <person name="Kohler A."/>
            <person name="Kalluri U."/>
            <person name="Larimer F."/>
            <person name="Leebens-Mack J."/>
            <person name="Leple J.C."/>
            <person name="Locascio P."/>
            <person name="Lou Y."/>
            <person name="Lucas S."/>
            <person name="Martin F."/>
            <person name="Montanini B."/>
            <person name="Napoli C."/>
            <person name="Nelson D.R."/>
            <person name="Nelson C."/>
            <person name="Nieminen K."/>
            <person name="Nilsson O."/>
            <person name="Pereda V."/>
            <person name="Peter G."/>
            <person name="Philippe R."/>
            <person name="Pilate G."/>
            <person name="Poliakov A."/>
            <person name="Razumovskaya J."/>
            <person name="Richardson P."/>
            <person name="Rinaldi C."/>
            <person name="Ritland K."/>
            <person name="Rouze P."/>
            <person name="Ryaboy D."/>
            <person name="Schmutz J."/>
            <person name="Schrader J."/>
            <person name="Segerman B."/>
            <person name="Shin H."/>
            <person name="Siddiqui A."/>
            <person name="Sterky F."/>
            <person name="Terry A."/>
            <person name="Tsai C.J."/>
            <person name="Uberbacher E."/>
            <person name="Unneberg P."/>
            <person name="Vahala J."/>
            <person name="Wall K."/>
            <person name="Wessler S."/>
            <person name="Yang G."/>
            <person name="Yin T."/>
            <person name="Douglas C."/>
            <person name="Marra M."/>
            <person name="Sandberg G."/>
            <person name="Van de Peer Y."/>
            <person name="Rokhsar D."/>
        </authorList>
    </citation>
    <scope>NUCLEOTIDE SEQUENCE [LARGE SCALE GENOMIC DNA]</scope>
    <source>
        <strain evidence="2">cv. Nisqually</strain>
    </source>
</reference>
<accession>A0ACC0S7I4</accession>
<protein>
    <submittedName>
        <fullName evidence="1">Uncharacterized protein</fullName>
    </submittedName>
</protein>
<evidence type="ECO:0000313" key="2">
    <source>
        <dbReference type="Proteomes" id="UP000006729"/>
    </source>
</evidence>